<keyword evidence="2" id="KW-1185">Reference proteome</keyword>
<accession>A0ACB9C981</accession>
<sequence length="439" mass="50121">MTEVSSFSTMRVVGTIGTKQIQILIDSDSTHNFDNAKLAFKLNCPTKEVPVMKVLFANGKELDCHQLCPDFQWLMQGVWFKTDVLLLPLDNYDMVLGIQWLQSLNYIMWNFKKLTMQFTVNSRVMELKGITKNGVSLCSMKKLSSMLCKDNPMIQLQLFSMQEGLNGSFQHQAKVTSAQQNGDINALLAQYEDVFKVPDSLPPNRSCNHEIHLTDESITINQRAYRYPVGQKDIIESMVQEMLDMGIIKHSVSSFASSVVLVKKKDGTWRLCVNYRKLNDHTVKNRFPIPFIEELLEELGGAEVFSKLDLRYGYHQVRMDENDIHKTAFRTHQGLFEFLVLPFGLTNAPATFQGLMNSVYQKLLRKSVLIFFDDVLVYSQNLQQHVSDLREVLQLFRDNQLFAKKSKCSFAGSQVEYLGHVISKEGVATDPSKTEAVKN</sequence>
<organism evidence="1 2">
    <name type="scientific">Smallanthus sonchifolius</name>
    <dbReference type="NCBI Taxonomy" id="185202"/>
    <lineage>
        <taxon>Eukaryota</taxon>
        <taxon>Viridiplantae</taxon>
        <taxon>Streptophyta</taxon>
        <taxon>Embryophyta</taxon>
        <taxon>Tracheophyta</taxon>
        <taxon>Spermatophyta</taxon>
        <taxon>Magnoliopsida</taxon>
        <taxon>eudicotyledons</taxon>
        <taxon>Gunneridae</taxon>
        <taxon>Pentapetalae</taxon>
        <taxon>asterids</taxon>
        <taxon>campanulids</taxon>
        <taxon>Asterales</taxon>
        <taxon>Asteraceae</taxon>
        <taxon>Asteroideae</taxon>
        <taxon>Heliantheae alliance</taxon>
        <taxon>Millerieae</taxon>
        <taxon>Smallanthus</taxon>
    </lineage>
</organism>
<evidence type="ECO:0000313" key="1">
    <source>
        <dbReference type="EMBL" id="KAI3730743.1"/>
    </source>
</evidence>
<proteinExistence type="predicted"/>
<gene>
    <name evidence="1" type="ORF">L1987_61919</name>
</gene>
<comment type="caution">
    <text evidence="1">The sequence shown here is derived from an EMBL/GenBank/DDBJ whole genome shotgun (WGS) entry which is preliminary data.</text>
</comment>
<protein>
    <submittedName>
        <fullName evidence="1">Uncharacterized protein</fullName>
    </submittedName>
</protein>
<reference evidence="2" key="1">
    <citation type="journal article" date="2022" name="Mol. Ecol. Resour.">
        <title>The genomes of chicory, endive, great burdock and yacon provide insights into Asteraceae palaeo-polyploidization history and plant inulin production.</title>
        <authorList>
            <person name="Fan W."/>
            <person name="Wang S."/>
            <person name="Wang H."/>
            <person name="Wang A."/>
            <person name="Jiang F."/>
            <person name="Liu H."/>
            <person name="Zhao H."/>
            <person name="Xu D."/>
            <person name="Zhang Y."/>
        </authorList>
    </citation>
    <scope>NUCLEOTIDE SEQUENCE [LARGE SCALE GENOMIC DNA]</scope>
    <source>
        <strain evidence="2">cv. Yunnan</strain>
    </source>
</reference>
<evidence type="ECO:0000313" key="2">
    <source>
        <dbReference type="Proteomes" id="UP001056120"/>
    </source>
</evidence>
<reference evidence="1 2" key="2">
    <citation type="journal article" date="2022" name="Mol. Ecol. Resour.">
        <title>The genomes of chicory, endive, great burdock and yacon provide insights into Asteraceae paleo-polyploidization history and plant inulin production.</title>
        <authorList>
            <person name="Fan W."/>
            <person name="Wang S."/>
            <person name="Wang H."/>
            <person name="Wang A."/>
            <person name="Jiang F."/>
            <person name="Liu H."/>
            <person name="Zhao H."/>
            <person name="Xu D."/>
            <person name="Zhang Y."/>
        </authorList>
    </citation>
    <scope>NUCLEOTIDE SEQUENCE [LARGE SCALE GENOMIC DNA]</scope>
    <source>
        <strain evidence="2">cv. Yunnan</strain>
        <tissue evidence="1">Leaves</tissue>
    </source>
</reference>
<name>A0ACB9C981_9ASTR</name>
<dbReference type="EMBL" id="CM042038">
    <property type="protein sequence ID" value="KAI3730743.1"/>
    <property type="molecule type" value="Genomic_DNA"/>
</dbReference>
<dbReference type="Proteomes" id="UP001056120">
    <property type="component" value="Linkage Group LG21"/>
</dbReference>